<evidence type="ECO:0000256" key="6">
    <source>
        <dbReference type="SAM" id="Coils"/>
    </source>
</evidence>
<feature type="compositionally biased region" description="Polar residues" evidence="7">
    <location>
        <begin position="9"/>
        <end position="26"/>
    </location>
</feature>
<dbReference type="GO" id="GO:0031424">
    <property type="term" value="P:keratinization"/>
    <property type="evidence" value="ECO:0007669"/>
    <property type="project" value="TreeGrafter"/>
</dbReference>
<dbReference type="SUPFAM" id="SSF64593">
    <property type="entry name" value="Intermediate filament protein, coiled coil region"/>
    <property type="match status" value="3"/>
</dbReference>
<reference evidence="9" key="3">
    <citation type="submission" date="2025-09" db="UniProtKB">
        <authorList>
            <consortium name="Ensembl"/>
        </authorList>
    </citation>
    <scope>IDENTIFICATION</scope>
</reference>
<reference evidence="9" key="2">
    <citation type="submission" date="2025-08" db="UniProtKB">
        <authorList>
            <consortium name="Ensembl"/>
        </authorList>
    </citation>
    <scope>IDENTIFICATION</scope>
</reference>
<dbReference type="GO" id="GO:0045109">
    <property type="term" value="P:intermediate filament organization"/>
    <property type="evidence" value="ECO:0007669"/>
    <property type="project" value="TreeGrafter"/>
</dbReference>
<gene>
    <name evidence="9" type="primary">LOC101077438</name>
</gene>
<name>H2U1N7_TAKRU</name>
<dbReference type="FunFam" id="1.20.5.1160:FF:000001">
    <property type="entry name" value="Keratin type II"/>
    <property type="match status" value="1"/>
</dbReference>
<dbReference type="PANTHER" id="PTHR45616:SF21">
    <property type="entry name" value="KERATIN, TYPE II CYTOSKELETAL 7"/>
    <property type="match status" value="1"/>
</dbReference>
<dbReference type="InterPro" id="IPR039008">
    <property type="entry name" value="IF_rod_dom"/>
</dbReference>
<dbReference type="InterPro" id="IPR003054">
    <property type="entry name" value="Keratin_II"/>
</dbReference>
<protein>
    <submittedName>
        <fullName evidence="9">Keratin 4</fullName>
    </submittedName>
</protein>
<evidence type="ECO:0000256" key="5">
    <source>
        <dbReference type="RuleBase" id="RU000685"/>
    </source>
</evidence>
<feature type="coiled-coil region" evidence="6">
    <location>
        <begin position="327"/>
        <end position="407"/>
    </location>
</feature>
<feature type="domain" description="IF rod" evidence="8">
    <location>
        <begin position="118"/>
        <end position="429"/>
    </location>
</feature>
<dbReference type="PROSITE" id="PS00226">
    <property type="entry name" value="IF_ROD_1"/>
    <property type="match status" value="1"/>
</dbReference>
<evidence type="ECO:0000259" key="8">
    <source>
        <dbReference type="PROSITE" id="PS51842"/>
    </source>
</evidence>
<dbReference type="FunFam" id="1.20.5.500:FF:000001">
    <property type="entry name" value="Type II keratin 23"/>
    <property type="match status" value="1"/>
</dbReference>
<dbReference type="GeneTree" id="ENSGT00940000161090"/>
<dbReference type="Ensembl" id="ENSTRUT00000030965.3">
    <property type="protein sequence ID" value="ENSTRUP00000030848.3"/>
    <property type="gene ID" value="ENSTRUG00000012183.3"/>
</dbReference>
<dbReference type="FunFam" id="1.20.5.170:FF:000004">
    <property type="entry name" value="Keratin, type II cytoskeletal 5"/>
    <property type="match status" value="1"/>
</dbReference>
<feature type="region of interest" description="Disordered" evidence="7">
    <location>
        <begin position="1"/>
        <end position="26"/>
    </location>
</feature>
<keyword evidence="3 6" id="KW-0175">Coiled coil</keyword>
<dbReference type="InterPro" id="IPR032444">
    <property type="entry name" value="Keratin_2_head"/>
</dbReference>
<dbReference type="AlphaFoldDB" id="H2U1N7"/>
<organism evidence="9 10">
    <name type="scientific">Takifugu rubripes</name>
    <name type="common">Japanese pufferfish</name>
    <name type="synonym">Fugu rubripes</name>
    <dbReference type="NCBI Taxonomy" id="31033"/>
    <lineage>
        <taxon>Eukaryota</taxon>
        <taxon>Metazoa</taxon>
        <taxon>Chordata</taxon>
        <taxon>Craniata</taxon>
        <taxon>Vertebrata</taxon>
        <taxon>Euteleostomi</taxon>
        <taxon>Actinopterygii</taxon>
        <taxon>Neopterygii</taxon>
        <taxon>Teleostei</taxon>
        <taxon>Neoteleostei</taxon>
        <taxon>Acanthomorphata</taxon>
        <taxon>Eupercaria</taxon>
        <taxon>Tetraodontiformes</taxon>
        <taxon>Tetradontoidea</taxon>
        <taxon>Tetraodontidae</taxon>
        <taxon>Takifugu</taxon>
    </lineage>
</organism>
<dbReference type="InterPro" id="IPR018039">
    <property type="entry name" value="IF_conserved"/>
</dbReference>
<proteinExistence type="inferred from homology"/>
<dbReference type="Pfam" id="PF00038">
    <property type="entry name" value="Filament"/>
    <property type="match status" value="1"/>
</dbReference>
<keyword evidence="2 5" id="KW-0403">Intermediate filament</keyword>
<accession>H2U1N7</accession>
<dbReference type="Gene3D" id="1.20.5.500">
    <property type="entry name" value="Single helix bin"/>
    <property type="match status" value="1"/>
</dbReference>
<reference evidence="9 10" key="1">
    <citation type="journal article" date="2011" name="Genome Biol. Evol.">
        <title>Integration of the genetic map and genome assembly of fugu facilitates insights into distinct features of genome evolution in teleosts and mammals.</title>
        <authorList>
            <person name="Kai W."/>
            <person name="Kikuchi K."/>
            <person name="Tohari S."/>
            <person name="Chew A.K."/>
            <person name="Tay A."/>
            <person name="Fujiwara A."/>
            <person name="Hosoya S."/>
            <person name="Suetake H."/>
            <person name="Naruse K."/>
            <person name="Brenner S."/>
            <person name="Suzuki Y."/>
            <person name="Venkatesh B."/>
        </authorList>
    </citation>
    <scope>NUCLEOTIDE SEQUENCE [LARGE SCALE GENOMIC DNA]</scope>
</reference>
<evidence type="ECO:0000256" key="1">
    <source>
        <dbReference type="ARBA" id="ARBA00022744"/>
    </source>
</evidence>
<sequence>MRKSHSVREYSTSTRRSGPVTSFSRTSFGNLGSSAGGSYGSSSGFGSSGFGSSGFASGGGGGGSYSSSSMIGGGGGGFGYSNAAMIAPTITAVQVNRSLLAPLNLEIDPNIQAVRTQEKEQIKTLNNRFASFIDKVRFLEQQNKMLETKWSLLQEQTTTRSNIDSMFEAYISNLRRQLDGLGNEKVKLEGELRNMQGLVEDFKKKYEDEINKRAAAENEFVLLKKDVDAAYMNKVELEAKADALQDEINFLRAVYEAELRELQSQIKDTSVIVEMDNSRSLDMDSIVAEVRAQYEDIANRNRAEAETWYKQKFEEMQMSAGQYGDDLRSTKAEIAELNRMIARLQNEIESVKGQRSNLEAQIAEAEERGELAVKDAKARIRDLEDALQRAKQDMARQVREYQELMNVKLALDIEIATYRKLLEGEESRLASGGASATIHISVT</sequence>
<dbReference type="GO" id="GO:0005615">
    <property type="term" value="C:extracellular space"/>
    <property type="evidence" value="ECO:0007669"/>
    <property type="project" value="TreeGrafter"/>
</dbReference>
<feature type="coiled-coil region" evidence="6">
    <location>
        <begin position="122"/>
        <end position="261"/>
    </location>
</feature>
<evidence type="ECO:0000313" key="10">
    <source>
        <dbReference type="Proteomes" id="UP000005226"/>
    </source>
</evidence>
<dbReference type="Pfam" id="PF16208">
    <property type="entry name" value="Keratin_2_head"/>
    <property type="match status" value="1"/>
</dbReference>
<dbReference type="Gene3D" id="1.20.5.170">
    <property type="match status" value="1"/>
</dbReference>
<dbReference type="GO" id="GO:0045095">
    <property type="term" value="C:keratin filament"/>
    <property type="evidence" value="ECO:0007669"/>
    <property type="project" value="InterPro"/>
</dbReference>
<dbReference type="PROSITE" id="PS51842">
    <property type="entry name" value="IF_ROD_2"/>
    <property type="match status" value="1"/>
</dbReference>
<keyword evidence="10" id="KW-1185">Reference proteome</keyword>
<dbReference type="SMART" id="SM01391">
    <property type="entry name" value="Filament"/>
    <property type="match status" value="1"/>
</dbReference>
<evidence type="ECO:0000256" key="7">
    <source>
        <dbReference type="SAM" id="MobiDB-lite"/>
    </source>
</evidence>
<dbReference type="Proteomes" id="UP000005226">
    <property type="component" value="Chromosome 19"/>
</dbReference>
<evidence type="ECO:0000256" key="4">
    <source>
        <dbReference type="ARBA" id="ARBA00061646"/>
    </source>
</evidence>
<dbReference type="STRING" id="31033.ENSTRUP00000065654"/>
<evidence type="ECO:0000313" key="9">
    <source>
        <dbReference type="Ensembl" id="ENSTRUP00000030848.3"/>
    </source>
</evidence>
<evidence type="ECO:0000256" key="3">
    <source>
        <dbReference type="ARBA" id="ARBA00023054"/>
    </source>
</evidence>
<dbReference type="PANTHER" id="PTHR45616">
    <property type="entry name" value="GATA-TYPE DOMAIN-CONTAINING PROTEIN"/>
    <property type="match status" value="1"/>
</dbReference>
<dbReference type="Gene3D" id="1.20.5.1160">
    <property type="entry name" value="Vasodilator-stimulated phosphoprotein"/>
    <property type="match status" value="1"/>
</dbReference>
<comment type="similarity">
    <text evidence="4 5">Belongs to the intermediate filament family.</text>
</comment>
<dbReference type="PRINTS" id="PR01276">
    <property type="entry name" value="TYPE2KERATIN"/>
</dbReference>
<keyword evidence="1" id="KW-0416">Keratin</keyword>
<dbReference type="GO" id="GO:0030280">
    <property type="term" value="F:structural constituent of skin epidermis"/>
    <property type="evidence" value="ECO:0007669"/>
    <property type="project" value="TreeGrafter"/>
</dbReference>
<evidence type="ECO:0000256" key="2">
    <source>
        <dbReference type="ARBA" id="ARBA00022754"/>
    </source>
</evidence>